<evidence type="ECO:0000256" key="11">
    <source>
        <dbReference type="ARBA" id="ARBA00022967"/>
    </source>
</evidence>
<dbReference type="InterPro" id="IPR008250">
    <property type="entry name" value="ATPase_P-typ_transduc_dom_A_sf"/>
</dbReference>
<organism evidence="19 20">
    <name type="scientific">Microvirgula aerodenitrificans</name>
    <dbReference type="NCBI Taxonomy" id="57480"/>
    <lineage>
        <taxon>Bacteria</taxon>
        <taxon>Pseudomonadati</taxon>
        <taxon>Pseudomonadota</taxon>
        <taxon>Betaproteobacteria</taxon>
        <taxon>Neisseriales</taxon>
        <taxon>Aquaspirillaceae</taxon>
        <taxon>Microvirgula</taxon>
    </lineage>
</organism>
<dbReference type="InterPro" id="IPR036163">
    <property type="entry name" value="HMA_dom_sf"/>
</dbReference>
<dbReference type="PRINTS" id="PR00119">
    <property type="entry name" value="CATATPASE"/>
</dbReference>
<keyword evidence="13" id="KW-0406">Ion transport</keyword>
<dbReference type="FunFam" id="3.30.70.100:FF:000005">
    <property type="entry name" value="Copper-exporting P-type ATPase A"/>
    <property type="match status" value="1"/>
</dbReference>
<sequence>MTDPCFHCGLPVADGIHFPIRYRQSDKPACCAGCQAVAQTIIDAGLDGYYEHRTLDARRAEPLPTELVEQIRLYDAPELQHSFVHAEGDLREASLILEGITCAACVWLNEQHLKRQPGVISVDVNYASHRARVKWDSTRIQLSALLEAIAQIGYRAHPYDADRREKLAEQERKGQLNRLWVAGLSMMQVMMYAVPVYLDTQGEMSAEWMWLLHWASFFLTLPVVLYSAWPFYVGTWRDLRNRRAGMDVPVTVGVLTSFVASSWALFNHIDHGIYFDSVSMFVFLLLGGRYLEGMARRRAGDAGERLVKLIPAFTQRVADWPADRDTHMATVASVRPGEVLLVRPGETVPVDGEVLDGHSSVDESLLTGESLPQPKQVGDTLIAGSVNVASPLYLRATHTGESTRLAGIVRLLDQAMSERPRLAVLADRVSAWFVTTLLLVAVLTYAGWYMVDPERALWIMVAVLVISCPCALSLATPAALTAASGTLAGRGVLLARGTALESLAQITDAVFDKTGTLTWGDMQLKDQLVFDARVDALALAQGLEAGSEHPLARALLAAGGEPLRCTGLHSVAGQGVEGEFAGHRYRLGKPAFVATVAGEAPDALAGFGGNDSVIALGDAGGWIAAFAIGDRLRDDAAAVIAALRARGIRTHLASGDRVETAAAVAASLGIDQARGGMTPEDKLACVTALQQQGRHVLMVGDGVNDAPVLARADVSAAMGSGTDVARLSGDLVLVGNGLSPLVDALGIARRTRRIIRQNLVWAVGYNLVALPLAIGGWITPWIASLGMALSSLLVVGNALRLSGRTVGGKKGERGSVNQ</sequence>
<dbReference type="Gene3D" id="3.40.1110.10">
    <property type="entry name" value="Calcium-transporting ATPase, cytoplasmic domain N"/>
    <property type="match status" value="1"/>
</dbReference>
<dbReference type="Pfam" id="PF00122">
    <property type="entry name" value="E1-E2_ATPase"/>
    <property type="match status" value="1"/>
</dbReference>
<dbReference type="InterPro" id="IPR006121">
    <property type="entry name" value="HMA_dom"/>
</dbReference>
<dbReference type="PANTHER" id="PTHR43520">
    <property type="entry name" value="ATP7, ISOFORM B"/>
    <property type="match status" value="1"/>
</dbReference>
<keyword evidence="3" id="KW-0813">Transport</keyword>
<evidence type="ECO:0000256" key="12">
    <source>
        <dbReference type="ARBA" id="ARBA00022989"/>
    </source>
</evidence>
<evidence type="ECO:0000256" key="9">
    <source>
        <dbReference type="ARBA" id="ARBA00022840"/>
    </source>
</evidence>
<feature type="transmembrane region" description="Helical" evidence="17">
    <location>
        <begin position="179"/>
        <end position="198"/>
    </location>
</feature>
<dbReference type="Pfam" id="PF00702">
    <property type="entry name" value="Hydrolase"/>
    <property type="match status" value="1"/>
</dbReference>
<keyword evidence="7 17" id="KW-0479">Metal-binding</keyword>
<feature type="transmembrane region" description="Helical" evidence="17">
    <location>
        <begin position="210"/>
        <end position="232"/>
    </location>
</feature>
<evidence type="ECO:0000256" key="13">
    <source>
        <dbReference type="ARBA" id="ARBA00023065"/>
    </source>
</evidence>
<dbReference type="Pfam" id="PF12156">
    <property type="entry name" value="ATPase-cat_bd"/>
    <property type="match status" value="1"/>
</dbReference>
<feature type="transmembrane region" description="Helical" evidence="17">
    <location>
        <begin position="457"/>
        <end position="480"/>
    </location>
</feature>
<evidence type="ECO:0000256" key="16">
    <source>
        <dbReference type="ARBA" id="ARBA00047424"/>
    </source>
</evidence>
<dbReference type="NCBIfam" id="TIGR01512">
    <property type="entry name" value="ATPase-IB2_Cd"/>
    <property type="match status" value="1"/>
</dbReference>
<dbReference type="Gene3D" id="3.40.50.1000">
    <property type="entry name" value="HAD superfamily/HAD-like"/>
    <property type="match status" value="1"/>
</dbReference>
<comment type="subcellular location">
    <subcellularLocation>
        <location evidence="1">Cell membrane</location>
        <topology evidence="1">Multi-pass membrane protein</topology>
    </subcellularLocation>
</comment>
<evidence type="ECO:0000256" key="15">
    <source>
        <dbReference type="ARBA" id="ARBA00038904"/>
    </source>
</evidence>
<dbReference type="SUPFAM" id="SSF81665">
    <property type="entry name" value="Calcium ATPase, transmembrane domain M"/>
    <property type="match status" value="1"/>
</dbReference>
<keyword evidence="6 17" id="KW-0812">Transmembrane</keyword>
<dbReference type="Gene3D" id="3.30.70.100">
    <property type="match status" value="1"/>
</dbReference>
<dbReference type="Pfam" id="PF00403">
    <property type="entry name" value="HMA"/>
    <property type="match status" value="1"/>
</dbReference>
<evidence type="ECO:0000256" key="3">
    <source>
        <dbReference type="ARBA" id="ARBA00022448"/>
    </source>
</evidence>
<evidence type="ECO:0000256" key="5">
    <source>
        <dbReference type="ARBA" id="ARBA00022553"/>
    </source>
</evidence>
<dbReference type="EMBL" id="CP028519">
    <property type="protein sequence ID" value="AVY95073.1"/>
    <property type="molecule type" value="Genomic_DNA"/>
</dbReference>
<evidence type="ECO:0000259" key="18">
    <source>
        <dbReference type="PROSITE" id="PS50846"/>
    </source>
</evidence>
<dbReference type="EC" id="7.2.2.9" evidence="15"/>
<feature type="transmembrane region" description="Helical" evidence="17">
    <location>
        <begin position="244"/>
        <end position="266"/>
    </location>
</feature>
<dbReference type="InterPro" id="IPR023298">
    <property type="entry name" value="ATPase_P-typ_TM_dom_sf"/>
</dbReference>
<dbReference type="GO" id="GO:0043682">
    <property type="term" value="F:P-type divalent copper transporter activity"/>
    <property type="evidence" value="ECO:0007669"/>
    <property type="project" value="UniProtKB-EC"/>
</dbReference>
<dbReference type="InterPro" id="IPR021993">
    <property type="entry name" value="ATPase-cat-bd"/>
</dbReference>
<feature type="domain" description="HMA" evidence="18">
    <location>
        <begin position="91"/>
        <end position="157"/>
    </location>
</feature>
<dbReference type="Proteomes" id="UP000244173">
    <property type="component" value="Chromosome"/>
</dbReference>
<dbReference type="SUPFAM" id="SSF81653">
    <property type="entry name" value="Calcium ATPase, transduction domain A"/>
    <property type="match status" value="1"/>
</dbReference>
<keyword evidence="20" id="KW-1185">Reference proteome</keyword>
<dbReference type="GO" id="GO:0005507">
    <property type="term" value="F:copper ion binding"/>
    <property type="evidence" value="ECO:0007669"/>
    <property type="project" value="TreeGrafter"/>
</dbReference>
<evidence type="ECO:0000256" key="10">
    <source>
        <dbReference type="ARBA" id="ARBA00022842"/>
    </source>
</evidence>
<dbReference type="GO" id="GO:0055070">
    <property type="term" value="P:copper ion homeostasis"/>
    <property type="evidence" value="ECO:0007669"/>
    <property type="project" value="TreeGrafter"/>
</dbReference>
<dbReference type="NCBIfam" id="TIGR01511">
    <property type="entry name" value="ATPase-IB1_Cu"/>
    <property type="match status" value="1"/>
</dbReference>
<dbReference type="CDD" id="cd02079">
    <property type="entry name" value="P-type_ATPase_HM"/>
    <property type="match status" value="1"/>
</dbReference>
<dbReference type="CDD" id="cd00371">
    <property type="entry name" value="HMA"/>
    <property type="match status" value="1"/>
</dbReference>
<protein>
    <recommendedName>
        <fullName evidence="15">P-type Cu(2+) transporter</fullName>
        <ecNumber evidence="15">7.2.2.9</ecNumber>
    </recommendedName>
</protein>
<keyword evidence="10" id="KW-0460">Magnesium</keyword>
<comment type="catalytic activity">
    <reaction evidence="16">
        <text>Cu(2+)(in) + ATP + H2O = Cu(2+)(out) + ADP + phosphate + H(+)</text>
        <dbReference type="Rhea" id="RHEA:10376"/>
        <dbReference type="ChEBI" id="CHEBI:15377"/>
        <dbReference type="ChEBI" id="CHEBI:15378"/>
        <dbReference type="ChEBI" id="CHEBI:29036"/>
        <dbReference type="ChEBI" id="CHEBI:30616"/>
        <dbReference type="ChEBI" id="CHEBI:43474"/>
        <dbReference type="ChEBI" id="CHEBI:456216"/>
        <dbReference type="EC" id="7.2.2.9"/>
    </reaction>
</comment>
<dbReference type="PROSITE" id="PS50846">
    <property type="entry name" value="HMA_2"/>
    <property type="match status" value="1"/>
</dbReference>
<evidence type="ECO:0000256" key="1">
    <source>
        <dbReference type="ARBA" id="ARBA00004651"/>
    </source>
</evidence>
<gene>
    <name evidence="19" type="ORF">DAI18_14250</name>
</gene>
<dbReference type="STRING" id="1122240.GCA_000620105_01439"/>
<dbReference type="GO" id="GO:0005524">
    <property type="term" value="F:ATP binding"/>
    <property type="evidence" value="ECO:0007669"/>
    <property type="project" value="UniProtKB-UniRule"/>
</dbReference>
<dbReference type="NCBIfam" id="TIGR01494">
    <property type="entry name" value="ATPase_P-type"/>
    <property type="match status" value="1"/>
</dbReference>
<dbReference type="GO" id="GO:0005886">
    <property type="term" value="C:plasma membrane"/>
    <property type="evidence" value="ECO:0007669"/>
    <property type="project" value="UniProtKB-SubCell"/>
</dbReference>
<keyword evidence="5" id="KW-0597">Phosphoprotein</keyword>
<reference evidence="19 20" key="1">
    <citation type="submission" date="2018-04" db="EMBL/GenBank/DDBJ databases">
        <title>Denitrifier Microvirgula.</title>
        <authorList>
            <person name="Anderson E."/>
            <person name="Jang J."/>
            <person name="Ishii S."/>
        </authorList>
    </citation>
    <scope>NUCLEOTIDE SEQUENCE [LARGE SCALE GENOMIC DNA]</scope>
    <source>
        <strain evidence="19 20">BE2.4</strain>
    </source>
</reference>
<comment type="similarity">
    <text evidence="2 17">Belongs to the cation transport ATPase (P-type) (TC 3.A.3) family. Type IB subfamily.</text>
</comment>
<dbReference type="PANTHER" id="PTHR43520:SF5">
    <property type="entry name" value="CATION-TRANSPORTING P-TYPE ATPASE-RELATED"/>
    <property type="match status" value="1"/>
</dbReference>
<dbReference type="AlphaFoldDB" id="A0A2S0PCL5"/>
<dbReference type="InterPro" id="IPR036412">
    <property type="entry name" value="HAD-like_sf"/>
</dbReference>
<dbReference type="NCBIfam" id="TIGR01525">
    <property type="entry name" value="ATPase-IB_hvy"/>
    <property type="match status" value="1"/>
</dbReference>
<proteinExistence type="inferred from homology"/>
<feature type="transmembrane region" description="Helical" evidence="17">
    <location>
        <begin position="429"/>
        <end position="451"/>
    </location>
</feature>
<dbReference type="SUPFAM" id="SSF56784">
    <property type="entry name" value="HAD-like"/>
    <property type="match status" value="1"/>
</dbReference>
<evidence type="ECO:0000256" key="7">
    <source>
        <dbReference type="ARBA" id="ARBA00022723"/>
    </source>
</evidence>
<dbReference type="OrthoDB" id="8552908at2"/>
<feature type="transmembrane region" description="Helical" evidence="17">
    <location>
        <begin position="759"/>
        <end position="778"/>
    </location>
</feature>
<keyword evidence="9 17" id="KW-0067">ATP-binding</keyword>
<evidence type="ECO:0000313" key="20">
    <source>
        <dbReference type="Proteomes" id="UP000244173"/>
    </source>
</evidence>
<evidence type="ECO:0000313" key="19">
    <source>
        <dbReference type="EMBL" id="AVY95073.1"/>
    </source>
</evidence>
<keyword evidence="14 17" id="KW-0472">Membrane</keyword>
<dbReference type="InterPro" id="IPR023299">
    <property type="entry name" value="ATPase_P-typ_cyto_dom_N"/>
</dbReference>
<evidence type="ECO:0000256" key="2">
    <source>
        <dbReference type="ARBA" id="ARBA00006024"/>
    </source>
</evidence>
<keyword evidence="8 17" id="KW-0547">Nucleotide-binding</keyword>
<dbReference type="InterPro" id="IPR001757">
    <property type="entry name" value="P_typ_ATPase"/>
</dbReference>
<name>A0A2S0PCL5_9NEIS</name>
<feature type="transmembrane region" description="Helical" evidence="17">
    <location>
        <begin position="272"/>
        <end position="291"/>
    </location>
</feature>
<dbReference type="InterPro" id="IPR027256">
    <property type="entry name" value="P-typ_ATPase_IB"/>
</dbReference>
<dbReference type="InterPro" id="IPR023214">
    <property type="entry name" value="HAD_sf"/>
</dbReference>
<keyword evidence="11" id="KW-1278">Translocase</keyword>
<dbReference type="Gene3D" id="2.70.150.10">
    <property type="entry name" value="Calcium-transporting ATPase, cytoplasmic transduction domain A"/>
    <property type="match status" value="1"/>
</dbReference>
<dbReference type="PROSITE" id="PS00154">
    <property type="entry name" value="ATPASE_E1_E2"/>
    <property type="match status" value="1"/>
</dbReference>
<dbReference type="KEGG" id="maer:DAI18_14250"/>
<accession>A0A2S0PCL5</accession>
<dbReference type="RefSeq" id="WP_051528755.1">
    <property type="nucleotide sequence ID" value="NZ_CP028519.1"/>
</dbReference>
<evidence type="ECO:0000256" key="6">
    <source>
        <dbReference type="ARBA" id="ARBA00022692"/>
    </source>
</evidence>
<dbReference type="InterPro" id="IPR059000">
    <property type="entry name" value="ATPase_P-type_domA"/>
</dbReference>
<keyword evidence="4 17" id="KW-1003">Cell membrane</keyword>
<evidence type="ECO:0000256" key="4">
    <source>
        <dbReference type="ARBA" id="ARBA00022475"/>
    </source>
</evidence>
<dbReference type="InterPro" id="IPR018303">
    <property type="entry name" value="ATPase_P-typ_P_site"/>
</dbReference>
<dbReference type="GO" id="GO:0016887">
    <property type="term" value="F:ATP hydrolysis activity"/>
    <property type="evidence" value="ECO:0007669"/>
    <property type="project" value="InterPro"/>
</dbReference>
<dbReference type="FunFam" id="2.70.150.10:FF:000002">
    <property type="entry name" value="Copper-transporting ATPase 1, putative"/>
    <property type="match status" value="1"/>
</dbReference>
<keyword evidence="12 17" id="KW-1133">Transmembrane helix</keyword>
<evidence type="ECO:0000256" key="8">
    <source>
        <dbReference type="ARBA" id="ARBA00022741"/>
    </source>
</evidence>
<evidence type="ECO:0000256" key="17">
    <source>
        <dbReference type="RuleBase" id="RU362081"/>
    </source>
</evidence>
<evidence type="ECO:0000256" key="14">
    <source>
        <dbReference type="ARBA" id="ARBA00023136"/>
    </source>
</evidence>
<dbReference type="SUPFAM" id="SSF55008">
    <property type="entry name" value="HMA, heavy metal-associated domain"/>
    <property type="match status" value="1"/>
</dbReference>